<dbReference type="EMBL" id="OU503039">
    <property type="protein sequence ID" value="CAI9760114.1"/>
    <property type="molecule type" value="Genomic_DNA"/>
</dbReference>
<keyword evidence="3" id="KW-0326">Glycosidase</keyword>
<dbReference type="GO" id="GO:0031222">
    <property type="term" value="P:arabinan catabolic process"/>
    <property type="evidence" value="ECO:0007669"/>
    <property type="project" value="TreeGrafter"/>
</dbReference>
<dbReference type="PANTHER" id="PTHR42721:SF11">
    <property type="entry name" value="BETA-D-XYLOSIDASE 5-RELATED"/>
    <property type="match status" value="1"/>
</dbReference>
<evidence type="ECO:0000256" key="1">
    <source>
        <dbReference type="ARBA" id="ARBA00022729"/>
    </source>
</evidence>
<dbReference type="GO" id="GO:0009044">
    <property type="term" value="F:xylan 1,4-beta-xylosidase activity"/>
    <property type="evidence" value="ECO:0007669"/>
    <property type="project" value="InterPro"/>
</dbReference>
<dbReference type="Proteomes" id="UP000834106">
    <property type="component" value="Chromosome 4"/>
</dbReference>
<proteinExistence type="predicted"/>
<dbReference type="InterPro" id="IPR036881">
    <property type="entry name" value="Glyco_hydro_3_C_sf"/>
</dbReference>
<dbReference type="Gene3D" id="3.40.50.1700">
    <property type="entry name" value="Glycoside hydrolase family 3 C-terminal domain"/>
    <property type="match status" value="1"/>
</dbReference>
<evidence type="ECO:0000256" key="4">
    <source>
        <dbReference type="SAM" id="SignalP"/>
    </source>
</evidence>
<dbReference type="GO" id="GO:0046556">
    <property type="term" value="F:alpha-L-arabinofuranosidase activity"/>
    <property type="evidence" value="ECO:0007669"/>
    <property type="project" value="TreeGrafter"/>
</dbReference>
<dbReference type="FunFam" id="3.40.50.1700:FF:000001">
    <property type="entry name" value="probable beta-D-xylosidase 2"/>
    <property type="match status" value="1"/>
</dbReference>
<dbReference type="InterPro" id="IPR044993">
    <property type="entry name" value="BXL"/>
</dbReference>
<dbReference type="InterPro" id="IPR036962">
    <property type="entry name" value="Glyco_hydro_3_N_sf"/>
</dbReference>
<dbReference type="InterPro" id="IPR002772">
    <property type="entry name" value="Glyco_hydro_3_C"/>
</dbReference>
<evidence type="ECO:0000256" key="3">
    <source>
        <dbReference type="ARBA" id="ARBA00023295"/>
    </source>
</evidence>
<keyword evidence="2" id="KW-0378">Hydrolase</keyword>
<dbReference type="AlphaFoldDB" id="A0AAD1YZW3"/>
<evidence type="ECO:0000313" key="6">
    <source>
        <dbReference type="EMBL" id="CAI9760114.1"/>
    </source>
</evidence>
<dbReference type="InterPro" id="IPR001764">
    <property type="entry name" value="Glyco_hydro_3_N"/>
</dbReference>
<gene>
    <name evidence="6" type="ORF">FPE_LOCUS7544</name>
</gene>
<dbReference type="Gene3D" id="3.20.20.300">
    <property type="entry name" value="Glycoside hydrolase, family 3, N-terminal domain"/>
    <property type="match status" value="1"/>
</dbReference>
<protein>
    <recommendedName>
        <fullName evidence="5">Fibronectin type III-like domain-containing protein</fullName>
    </recommendedName>
</protein>
<dbReference type="PANTHER" id="PTHR42721">
    <property type="entry name" value="SUGAR HYDROLASE-RELATED"/>
    <property type="match status" value="1"/>
</dbReference>
<feature type="chain" id="PRO_5042102433" description="Fibronectin type III-like domain-containing protein" evidence="4">
    <location>
        <begin position="21"/>
        <end position="777"/>
    </location>
</feature>
<keyword evidence="1 4" id="KW-0732">Signal</keyword>
<dbReference type="SMART" id="SM01217">
    <property type="entry name" value="Fn3_like"/>
    <property type="match status" value="1"/>
</dbReference>
<dbReference type="Pfam" id="PF01915">
    <property type="entry name" value="Glyco_hydro_3_C"/>
    <property type="match status" value="1"/>
</dbReference>
<dbReference type="GO" id="GO:0045493">
    <property type="term" value="P:xylan catabolic process"/>
    <property type="evidence" value="ECO:0007669"/>
    <property type="project" value="InterPro"/>
</dbReference>
<feature type="domain" description="Fibronectin type III-like" evidence="5">
    <location>
        <begin position="695"/>
        <end position="765"/>
    </location>
</feature>
<dbReference type="PRINTS" id="PR00133">
    <property type="entry name" value="GLHYDRLASE3"/>
</dbReference>
<sequence length="777" mass="85109">MAKFYFLLCSILVLFAISEARNAPSIATINDSPSNLTKIYTKICDPQRFNDLGLDMDDFSYCDSSLSYGVRVKDLIDRMTLTEKVQQIGDTAYGVPRIGLAKYEWWSEALHGVSNVGQWNSKATFFDDIVPGATSFPCPITTTASFNQTLWKTIGQAVSNEARAMYNLGHAGLTFWSPNINVVRDPRWGRTIETPGEDPFVVGTYAANYVRGLQDVEGHESTDDPNSRPIKVAACCKHYAAYDVDSWLGVDRTSYDALVTEQDMLETFQKPFEMCVKEGDVMSVMCSYNNINGIPACADRKLLKDTLRGEWDLHGYIVSDCLDLDCGNYFTNYADKAVIQGKISEKDIDEALKNLYIVLMRLGFFDGSSKYESLGKQDVCSDENIELATQAAREGMVLLKNINGTLPLNAEEIKTIAVVGPHANATTAMIGNYAGIPCKYTSPLDGFSKYAEVKYATGCADVMCKNASLIFPAMQAAKNAHATVIVAGIDLSIEAESRDRIDLLLPGYQAQLITQVAQVAKGPVILVIMSGGGVDISFARDSDNVKGIVWAGYPGEEGGRAIADVIFGKHNPGGRLPLTWHEGSYVDMLPMTSMSLRPVDSLGYPGRTYKFFNGSTVFPFGSGLSYTTFAYSLTSADKNLNIQLNKFQHCRDLNYTDDTFKPPCPAILTSDLQCDDNNLVFEVKVSNTGTVDGSEVVMVYWVPPKGIVEGPIKQVIGFQKVFLPAGGSQKVKFQLNACKSFGLVNYRGYHLLPSGGHSIMIGDNLLSFAVGVKFQLA</sequence>
<dbReference type="SUPFAM" id="SSF51445">
    <property type="entry name" value="(Trans)glycosidases"/>
    <property type="match status" value="1"/>
</dbReference>
<name>A0AAD1YZW3_9LAMI</name>
<evidence type="ECO:0000313" key="7">
    <source>
        <dbReference type="Proteomes" id="UP000834106"/>
    </source>
</evidence>
<reference evidence="6" key="1">
    <citation type="submission" date="2023-05" db="EMBL/GenBank/DDBJ databases">
        <authorList>
            <person name="Huff M."/>
        </authorList>
    </citation>
    <scope>NUCLEOTIDE SEQUENCE</scope>
</reference>
<evidence type="ECO:0000259" key="5">
    <source>
        <dbReference type="SMART" id="SM01217"/>
    </source>
</evidence>
<dbReference type="InterPro" id="IPR026891">
    <property type="entry name" value="Fn3-like"/>
</dbReference>
<dbReference type="Pfam" id="PF14310">
    <property type="entry name" value="Fn3-like"/>
    <property type="match status" value="1"/>
</dbReference>
<dbReference type="SUPFAM" id="SSF52279">
    <property type="entry name" value="Beta-D-glucan exohydrolase, C-terminal domain"/>
    <property type="match status" value="1"/>
</dbReference>
<dbReference type="Gene3D" id="2.60.40.10">
    <property type="entry name" value="Immunoglobulins"/>
    <property type="match status" value="1"/>
</dbReference>
<dbReference type="InterPro" id="IPR017853">
    <property type="entry name" value="GH"/>
</dbReference>
<dbReference type="Pfam" id="PF00933">
    <property type="entry name" value="Glyco_hydro_3"/>
    <property type="match status" value="1"/>
</dbReference>
<keyword evidence="7" id="KW-1185">Reference proteome</keyword>
<organism evidence="6 7">
    <name type="scientific">Fraxinus pennsylvanica</name>
    <dbReference type="NCBI Taxonomy" id="56036"/>
    <lineage>
        <taxon>Eukaryota</taxon>
        <taxon>Viridiplantae</taxon>
        <taxon>Streptophyta</taxon>
        <taxon>Embryophyta</taxon>
        <taxon>Tracheophyta</taxon>
        <taxon>Spermatophyta</taxon>
        <taxon>Magnoliopsida</taxon>
        <taxon>eudicotyledons</taxon>
        <taxon>Gunneridae</taxon>
        <taxon>Pentapetalae</taxon>
        <taxon>asterids</taxon>
        <taxon>lamiids</taxon>
        <taxon>Lamiales</taxon>
        <taxon>Oleaceae</taxon>
        <taxon>Oleeae</taxon>
        <taxon>Fraxinus</taxon>
    </lineage>
</organism>
<feature type="signal peptide" evidence="4">
    <location>
        <begin position="1"/>
        <end position="20"/>
    </location>
</feature>
<evidence type="ECO:0000256" key="2">
    <source>
        <dbReference type="ARBA" id="ARBA00022801"/>
    </source>
</evidence>
<dbReference type="InterPro" id="IPR013783">
    <property type="entry name" value="Ig-like_fold"/>
</dbReference>
<accession>A0AAD1YZW3</accession>